<gene>
    <name evidence="2" type="ORF">DICVIV_01080</name>
</gene>
<dbReference type="OrthoDB" id="5876746at2759"/>
<evidence type="ECO:0000313" key="2">
    <source>
        <dbReference type="EMBL" id="KJH52736.1"/>
    </source>
</evidence>
<organism evidence="2 3">
    <name type="scientific">Dictyocaulus viviparus</name>
    <name type="common">Bovine lungworm</name>
    <dbReference type="NCBI Taxonomy" id="29172"/>
    <lineage>
        <taxon>Eukaryota</taxon>
        <taxon>Metazoa</taxon>
        <taxon>Ecdysozoa</taxon>
        <taxon>Nematoda</taxon>
        <taxon>Chromadorea</taxon>
        <taxon>Rhabditida</taxon>
        <taxon>Rhabditina</taxon>
        <taxon>Rhabditomorpha</taxon>
        <taxon>Strongyloidea</taxon>
        <taxon>Metastrongylidae</taxon>
        <taxon>Dictyocaulus</taxon>
    </lineage>
</organism>
<keyword evidence="3" id="KW-1185">Reference proteome</keyword>
<feature type="region of interest" description="Disordered" evidence="1">
    <location>
        <begin position="205"/>
        <end position="347"/>
    </location>
</feature>
<dbReference type="Proteomes" id="UP000053766">
    <property type="component" value="Unassembled WGS sequence"/>
</dbReference>
<evidence type="ECO:0000256" key="1">
    <source>
        <dbReference type="SAM" id="MobiDB-lite"/>
    </source>
</evidence>
<sequence length="485" mass="54108">MTVSCVCTQKNLKQEIVHKDDLSSSVVQHDVGFFAYVKRHAVPVLVKVDKFNGSYERSRFLRQESSELSEKTVQVSDLYLIRSPSMYADGTPRAPLSDDDEEMEPAYSRALRNVNWNSEGIVPRNNAVGNLDRGSISSNDCVEATNSHILTNKSNSTNITEQRCERMKETGLILFAIHHVFEAQMQCSFNTLQTQEYSRRPWSDAIAGNKRSSPIPGSHDVQMTSRNNLEKNDDSCRRLLRPQPPPIPQGSKPKVSNGDRAPRASSVRSYQRKSRQDGLLEENPSPPRIRRQMCSTPLLRPESTSRSGPFVPRSESTATQCGTRAVGNGLQKSSCHSSSPRLTTKLSSPADMECRLGTRPSFIQNIPSVSQMPNGSQYGANPFIIAPYLPPGLMQVPPHFSPLQYPGIFCNNTLIPPFIDSQTGGQFFGAFNNRQDLLTTTITPVRILKTSHLNRKKCKTNAIIKRVDANEGVKYNKFGISFLFN</sequence>
<feature type="compositionally biased region" description="Basic and acidic residues" evidence="1">
    <location>
        <begin position="228"/>
        <end position="237"/>
    </location>
</feature>
<accession>A0A0D8YDQ7</accession>
<reference evidence="3" key="2">
    <citation type="journal article" date="2016" name="Sci. Rep.">
        <title>Dictyocaulus viviparus genome, variome and transcriptome elucidate lungworm biology and support future intervention.</title>
        <authorList>
            <person name="McNulty S.N."/>
            <person name="Strube C."/>
            <person name="Rosa B.A."/>
            <person name="Martin J.C."/>
            <person name="Tyagi R."/>
            <person name="Choi Y.J."/>
            <person name="Wang Q."/>
            <person name="Hallsworth Pepin K."/>
            <person name="Zhang X."/>
            <person name="Ozersky P."/>
            <person name="Wilson R.K."/>
            <person name="Sternberg P.W."/>
            <person name="Gasser R.B."/>
            <person name="Mitreva M."/>
        </authorList>
    </citation>
    <scope>NUCLEOTIDE SEQUENCE [LARGE SCALE GENOMIC DNA]</scope>
    <source>
        <strain evidence="3">HannoverDv2000</strain>
    </source>
</reference>
<proteinExistence type="predicted"/>
<dbReference type="EMBL" id="KN716160">
    <property type="protein sequence ID" value="KJH52736.1"/>
    <property type="molecule type" value="Genomic_DNA"/>
</dbReference>
<name>A0A0D8YDQ7_DICVI</name>
<protein>
    <submittedName>
        <fullName evidence="2">Uncharacterized protein</fullName>
    </submittedName>
</protein>
<feature type="compositionally biased region" description="Polar residues" evidence="1">
    <location>
        <begin position="330"/>
        <end position="347"/>
    </location>
</feature>
<dbReference type="AlphaFoldDB" id="A0A0D8YDQ7"/>
<reference evidence="2 3" key="1">
    <citation type="submission" date="2013-11" db="EMBL/GenBank/DDBJ databases">
        <title>Draft genome of the bovine lungworm Dictyocaulus viviparus.</title>
        <authorList>
            <person name="Mitreva M."/>
        </authorList>
    </citation>
    <scope>NUCLEOTIDE SEQUENCE [LARGE SCALE GENOMIC DNA]</scope>
    <source>
        <strain evidence="2 3">HannoverDv2000</strain>
    </source>
</reference>
<evidence type="ECO:0000313" key="3">
    <source>
        <dbReference type="Proteomes" id="UP000053766"/>
    </source>
</evidence>